<feature type="signal peptide" evidence="4">
    <location>
        <begin position="1"/>
        <end position="19"/>
    </location>
</feature>
<dbReference type="InterPro" id="IPR016166">
    <property type="entry name" value="FAD-bd_PCMH"/>
</dbReference>
<evidence type="ECO:0000256" key="4">
    <source>
        <dbReference type="SAM" id="SignalP"/>
    </source>
</evidence>
<dbReference type="OrthoDB" id="9983560at2759"/>
<dbReference type="PROSITE" id="PS51387">
    <property type="entry name" value="FAD_PCMH"/>
    <property type="match status" value="1"/>
</dbReference>
<dbReference type="Pfam" id="PF08031">
    <property type="entry name" value="BBE"/>
    <property type="match status" value="1"/>
</dbReference>
<feature type="region of interest" description="Disordered" evidence="3">
    <location>
        <begin position="422"/>
        <end position="442"/>
    </location>
</feature>
<dbReference type="InParanoid" id="A0A1J7ID76"/>
<keyword evidence="2" id="KW-0560">Oxidoreductase</keyword>
<dbReference type="GO" id="GO:0071949">
    <property type="term" value="F:FAD binding"/>
    <property type="evidence" value="ECO:0007669"/>
    <property type="project" value="InterPro"/>
</dbReference>
<reference evidence="6 7" key="1">
    <citation type="submission" date="2016-10" db="EMBL/GenBank/DDBJ databases">
        <title>Draft genome sequence of Coniochaeta ligniaria NRRL30616, a lignocellulolytic fungus for bioabatement of inhibitors in plant biomass hydrolysates.</title>
        <authorList>
            <consortium name="DOE Joint Genome Institute"/>
            <person name="Jimenez D.J."/>
            <person name="Hector R.E."/>
            <person name="Riley R."/>
            <person name="Sun H."/>
            <person name="Grigoriev I.V."/>
            <person name="Van Elsas J.D."/>
            <person name="Nichols N.N."/>
        </authorList>
    </citation>
    <scope>NUCLEOTIDE SEQUENCE [LARGE SCALE GENOMIC DNA]</scope>
    <source>
        <strain evidence="6 7">NRRL 30616</strain>
    </source>
</reference>
<sequence length="620" mass="66377">MRVIYHACAFLGLLSTARCVNFPWESIQLRDEDVGGFSAIAFGDTSAPGTVSNSSACRAYPGSPDWPVDDDWARLNSSLDGALLKPTPPGAVCYPGPNYNFARCVSLLFTGGTSRFFIDDPLTVLTSWPTGDTCSLSLRPTGNCTQGGFPVYVVKAATVRHIQTAVNFARNKNLRLVIKNTGHDFNGRSTGAGALSIWTHWLKSFEFLPEYTVGEYSGPAARVGSGLEAWELYQYMDIHNMTIVVPGGSTVGAYGGWAAGGGHSTLASIYGLGSDQFLSLDVVTADGRVVTADPTQNQDLFYALRGGGPGTYGIVTSAIVKAYPPIQVTQSVLAFSVGNAGGFGINDTKTFWKGVNEYQYYGKAICEAGGTAYSYISSLGSGSFSFSTTVEMPGKTPSEVISLMQPLIDKLNTIGIPVNNSQPSSSLSWGSNRQGEGDSPGNTRFATRLLPARNWDNATLFQETMDAIQATIEAGYTFHGIHLMPTEKTAGYPGNSSVNPAFRRTLMHADVFDMVGMQGAGTNAQTLETAHARLNGYMDLIRAATPDGGAYINEADVQEPDWQRSFFGDRYEGLLGVKKERDPWGLFWAPTTVGSEGWEVRTADGLPTQDGMLCRVGAGA</sequence>
<evidence type="ECO:0000256" key="2">
    <source>
        <dbReference type="ARBA" id="ARBA00023002"/>
    </source>
</evidence>
<dbReference type="InterPro" id="IPR036318">
    <property type="entry name" value="FAD-bd_PCMH-like_sf"/>
</dbReference>
<dbReference type="STRING" id="1408157.A0A1J7ID76"/>
<dbReference type="Pfam" id="PF01565">
    <property type="entry name" value="FAD_binding_4"/>
    <property type="match status" value="1"/>
</dbReference>
<comment type="similarity">
    <text evidence="1">Belongs to the oxygen-dependent FAD-linked oxidoreductase family.</text>
</comment>
<dbReference type="Proteomes" id="UP000182658">
    <property type="component" value="Unassembled WGS sequence"/>
</dbReference>
<dbReference type="SUPFAM" id="SSF56176">
    <property type="entry name" value="FAD-binding/transporter-associated domain-like"/>
    <property type="match status" value="1"/>
</dbReference>
<evidence type="ECO:0000256" key="1">
    <source>
        <dbReference type="ARBA" id="ARBA00005466"/>
    </source>
</evidence>
<dbReference type="EMBL" id="KV875102">
    <property type="protein sequence ID" value="OIW25365.1"/>
    <property type="molecule type" value="Genomic_DNA"/>
</dbReference>
<dbReference type="PANTHER" id="PTHR13878">
    <property type="entry name" value="GULONOLACTONE OXIDASE"/>
    <property type="match status" value="1"/>
</dbReference>
<organism evidence="6 7">
    <name type="scientific">Coniochaeta ligniaria NRRL 30616</name>
    <dbReference type="NCBI Taxonomy" id="1408157"/>
    <lineage>
        <taxon>Eukaryota</taxon>
        <taxon>Fungi</taxon>
        <taxon>Dikarya</taxon>
        <taxon>Ascomycota</taxon>
        <taxon>Pezizomycotina</taxon>
        <taxon>Sordariomycetes</taxon>
        <taxon>Sordariomycetidae</taxon>
        <taxon>Coniochaetales</taxon>
        <taxon>Coniochaetaceae</taxon>
        <taxon>Coniochaeta</taxon>
    </lineage>
</organism>
<dbReference type="GO" id="GO:0016491">
    <property type="term" value="F:oxidoreductase activity"/>
    <property type="evidence" value="ECO:0007669"/>
    <property type="project" value="UniProtKB-KW"/>
</dbReference>
<keyword evidence="7" id="KW-1185">Reference proteome</keyword>
<keyword evidence="4" id="KW-0732">Signal</keyword>
<dbReference type="InterPro" id="IPR012951">
    <property type="entry name" value="BBE"/>
</dbReference>
<gene>
    <name evidence="6" type="ORF">CONLIGDRAFT_622921</name>
</gene>
<dbReference type="InterPro" id="IPR016169">
    <property type="entry name" value="FAD-bd_PCMH_sub2"/>
</dbReference>
<evidence type="ECO:0000313" key="6">
    <source>
        <dbReference type="EMBL" id="OIW25365.1"/>
    </source>
</evidence>
<dbReference type="PANTHER" id="PTHR13878:SF91">
    <property type="entry name" value="FAD BINDING DOMAIN PROTEIN (AFU_ORTHOLOGUE AFUA_6G12070)-RELATED"/>
    <property type="match status" value="1"/>
</dbReference>
<dbReference type="Gene3D" id="3.30.465.10">
    <property type="match status" value="2"/>
</dbReference>
<feature type="chain" id="PRO_5011978291" evidence="4">
    <location>
        <begin position="20"/>
        <end position="620"/>
    </location>
</feature>
<evidence type="ECO:0000313" key="7">
    <source>
        <dbReference type="Proteomes" id="UP000182658"/>
    </source>
</evidence>
<name>A0A1J7ID76_9PEZI</name>
<proteinExistence type="inferred from homology"/>
<dbReference type="InterPro" id="IPR006094">
    <property type="entry name" value="Oxid_FAD_bind_N"/>
</dbReference>
<evidence type="ECO:0000259" key="5">
    <source>
        <dbReference type="PROSITE" id="PS51387"/>
    </source>
</evidence>
<dbReference type="AlphaFoldDB" id="A0A1J7ID76"/>
<feature type="domain" description="FAD-binding PCMH-type" evidence="5">
    <location>
        <begin position="146"/>
        <end position="325"/>
    </location>
</feature>
<evidence type="ECO:0000256" key="3">
    <source>
        <dbReference type="SAM" id="MobiDB-lite"/>
    </source>
</evidence>
<protein>
    <submittedName>
        <fullName evidence="6">FAD-binding domain-containing protein</fullName>
    </submittedName>
</protein>
<dbReference type="InterPro" id="IPR050432">
    <property type="entry name" value="FAD-linked_Oxidoreductases_BP"/>
</dbReference>
<accession>A0A1J7ID76</accession>